<reference evidence="1" key="1">
    <citation type="submission" date="2020-11" db="EMBL/GenBank/DDBJ databases">
        <authorList>
            <person name="Whitehead M."/>
        </authorList>
    </citation>
    <scope>NUCLEOTIDE SEQUENCE</scope>
    <source>
        <strain evidence="1">EGII</strain>
    </source>
</reference>
<feature type="non-terminal residue" evidence="1">
    <location>
        <position position="1"/>
    </location>
</feature>
<comment type="caution">
    <text evidence="1">The sequence shown here is derived from an EMBL/GenBank/DDBJ whole genome shotgun (WGS) entry which is preliminary data.</text>
</comment>
<dbReference type="EMBL" id="CAJHJT010000012">
    <property type="protein sequence ID" value="CAD6997817.1"/>
    <property type="molecule type" value="Genomic_DNA"/>
</dbReference>
<proteinExistence type="predicted"/>
<sequence>ITPSTASHLLLSVLYPKSHNEHTNSIPCQPTPRQPQLPNIPFYGVEFSLEVPPSDAVPKKCL</sequence>
<gene>
    <name evidence="1" type="ORF">CCAP1982_LOCUS6441</name>
</gene>
<protein>
    <submittedName>
        <fullName evidence="1">(Mediterranean fruit fly) hypothetical protein</fullName>
    </submittedName>
</protein>
<name>A0A811UJ02_CERCA</name>
<keyword evidence="2" id="KW-1185">Reference proteome</keyword>
<evidence type="ECO:0000313" key="2">
    <source>
        <dbReference type="Proteomes" id="UP000606786"/>
    </source>
</evidence>
<accession>A0A811UJ02</accession>
<dbReference type="AlphaFoldDB" id="A0A811UJ02"/>
<organism evidence="1 2">
    <name type="scientific">Ceratitis capitata</name>
    <name type="common">Mediterranean fruit fly</name>
    <name type="synonym">Tephritis capitata</name>
    <dbReference type="NCBI Taxonomy" id="7213"/>
    <lineage>
        <taxon>Eukaryota</taxon>
        <taxon>Metazoa</taxon>
        <taxon>Ecdysozoa</taxon>
        <taxon>Arthropoda</taxon>
        <taxon>Hexapoda</taxon>
        <taxon>Insecta</taxon>
        <taxon>Pterygota</taxon>
        <taxon>Neoptera</taxon>
        <taxon>Endopterygota</taxon>
        <taxon>Diptera</taxon>
        <taxon>Brachycera</taxon>
        <taxon>Muscomorpha</taxon>
        <taxon>Tephritoidea</taxon>
        <taxon>Tephritidae</taxon>
        <taxon>Ceratitis</taxon>
        <taxon>Ceratitis</taxon>
    </lineage>
</organism>
<dbReference type="Proteomes" id="UP000606786">
    <property type="component" value="Unassembled WGS sequence"/>
</dbReference>
<evidence type="ECO:0000313" key="1">
    <source>
        <dbReference type="EMBL" id="CAD6997817.1"/>
    </source>
</evidence>